<dbReference type="InterPro" id="IPR009044">
    <property type="entry name" value="ssDNA-bd_transcriptional_reg"/>
</dbReference>
<dbReference type="EMBL" id="JAFNEN010001299">
    <property type="protein sequence ID" value="KAG8174166.1"/>
    <property type="molecule type" value="Genomic_DNA"/>
</dbReference>
<dbReference type="Pfam" id="PF02229">
    <property type="entry name" value="PC4"/>
    <property type="match status" value="1"/>
</dbReference>
<accession>A0AAV6TRW5</accession>
<name>A0AAV6TRW5_9ARAC</name>
<reference evidence="2 3" key="1">
    <citation type="journal article" date="2022" name="Nat. Ecol. Evol.">
        <title>A masculinizing supergene underlies an exaggerated male reproductive morph in a spider.</title>
        <authorList>
            <person name="Hendrickx F."/>
            <person name="De Corte Z."/>
            <person name="Sonet G."/>
            <person name="Van Belleghem S.M."/>
            <person name="Kostlbacher S."/>
            <person name="Vangestel C."/>
        </authorList>
    </citation>
    <scope>NUCLEOTIDE SEQUENCE [LARGE SCALE GENOMIC DNA]</scope>
    <source>
        <strain evidence="2">W744_W776</strain>
    </source>
</reference>
<dbReference type="GO" id="GO:0003677">
    <property type="term" value="F:DNA binding"/>
    <property type="evidence" value="ECO:0007669"/>
    <property type="project" value="InterPro"/>
</dbReference>
<dbReference type="InterPro" id="IPR003173">
    <property type="entry name" value="PC4_C"/>
</dbReference>
<gene>
    <name evidence="2" type="ORF">JTE90_005883</name>
</gene>
<evidence type="ECO:0000313" key="2">
    <source>
        <dbReference type="EMBL" id="KAG8174166.1"/>
    </source>
</evidence>
<comment type="caution">
    <text evidence="2">The sequence shown here is derived from an EMBL/GenBank/DDBJ whole genome shotgun (WGS) entry which is preliminary data.</text>
</comment>
<proteinExistence type="predicted"/>
<keyword evidence="3" id="KW-1185">Reference proteome</keyword>
<evidence type="ECO:0000313" key="3">
    <source>
        <dbReference type="Proteomes" id="UP000827092"/>
    </source>
</evidence>
<protein>
    <recommendedName>
        <fullName evidence="1">Transcriptional coactivator p15 (PC4) C-terminal domain-containing protein</fullName>
    </recommendedName>
</protein>
<organism evidence="2 3">
    <name type="scientific">Oedothorax gibbosus</name>
    <dbReference type="NCBI Taxonomy" id="931172"/>
    <lineage>
        <taxon>Eukaryota</taxon>
        <taxon>Metazoa</taxon>
        <taxon>Ecdysozoa</taxon>
        <taxon>Arthropoda</taxon>
        <taxon>Chelicerata</taxon>
        <taxon>Arachnida</taxon>
        <taxon>Araneae</taxon>
        <taxon>Araneomorphae</taxon>
        <taxon>Entelegynae</taxon>
        <taxon>Araneoidea</taxon>
        <taxon>Linyphiidae</taxon>
        <taxon>Erigoninae</taxon>
        <taxon>Oedothorax</taxon>
    </lineage>
</organism>
<dbReference type="GO" id="GO:0006355">
    <property type="term" value="P:regulation of DNA-templated transcription"/>
    <property type="evidence" value="ECO:0007669"/>
    <property type="project" value="InterPro"/>
</dbReference>
<sequence>MNAPVADPSPVDSRNAFKLDSIPDHHYHLGNHVFVVVSEFFDSVKIHIRKYIQEMDYMKPTKDGTTLSPLTWQELADSMCIKSFYYANRRRVSLLNDELFIVAARNQEKEEIVLQKLFVKKDLSRQFMPNVISIDELQFNTLESYEKEITKSVFTKMFQVLFRRKAFTAFSKIKCQQPLPTTDCSVGKKFLTSTIEDLLYCEVKKIIFELLIENCSGCEENLANQLGHECVDMSLDMQLSRYFNKAVCKIDVKTLANTFSVKCALYKQFFTNNYFYELNFHDILNNVKELYLSNDLNVWTNSSSFEDIDF</sequence>
<dbReference type="Gene3D" id="2.30.31.10">
    <property type="entry name" value="Transcriptional Coactivator Pc4, Chain A"/>
    <property type="match status" value="1"/>
</dbReference>
<feature type="domain" description="Transcriptional coactivator p15 (PC4) C-terminal" evidence="1">
    <location>
        <begin position="29"/>
        <end position="77"/>
    </location>
</feature>
<dbReference type="AlphaFoldDB" id="A0AAV6TRW5"/>
<evidence type="ECO:0000259" key="1">
    <source>
        <dbReference type="Pfam" id="PF02229"/>
    </source>
</evidence>
<dbReference type="Proteomes" id="UP000827092">
    <property type="component" value="Unassembled WGS sequence"/>
</dbReference>